<evidence type="ECO:0000313" key="2">
    <source>
        <dbReference type="Proteomes" id="UP000623301"/>
    </source>
</evidence>
<dbReference type="Proteomes" id="UP000623301">
    <property type="component" value="Unassembled WGS sequence"/>
</dbReference>
<protein>
    <recommendedName>
        <fullName evidence="3">DUF4369 domain-containing protein</fullName>
    </recommendedName>
</protein>
<dbReference type="RefSeq" id="WP_198841283.1">
    <property type="nucleotide sequence ID" value="NZ_JAEHFJ010000004.1"/>
</dbReference>
<name>A0ABS0WRD8_9FLAO</name>
<dbReference type="EMBL" id="JAEHFJ010000004">
    <property type="protein sequence ID" value="MBJ2174549.1"/>
    <property type="molecule type" value="Genomic_DNA"/>
</dbReference>
<keyword evidence="2" id="KW-1185">Reference proteome</keyword>
<sequence length="201" mass="23552">MKKILIIIAFLFVMPMAGQKNEAILYFKDGTELKGLAKVTSKKKIKFRTKKGAKKQLYNYLELDGVKITFNNWDRLVISTYYYKKTEQFKYSLLKEIIKGKLSIYHKSGIQSGEDWSDMSTSENGYYVWKEGDEIAVLIENFEQTDNIFSKKNKKAAIRYFNDCPELVKKIENNEFKGTVNPLSQRIDLKRVVNFYNENCE</sequence>
<accession>A0ABS0WRD8</accession>
<proteinExistence type="predicted"/>
<gene>
    <name evidence="1" type="ORF">JBL43_09890</name>
</gene>
<evidence type="ECO:0008006" key="3">
    <source>
        <dbReference type="Google" id="ProtNLM"/>
    </source>
</evidence>
<evidence type="ECO:0000313" key="1">
    <source>
        <dbReference type="EMBL" id="MBJ2174549.1"/>
    </source>
</evidence>
<organism evidence="1 2">
    <name type="scientific">Aureibaculum flavum</name>
    <dbReference type="NCBI Taxonomy" id="2795986"/>
    <lineage>
        <taxon>Bacteria</taxon>
        <taxon>Pseudomonadati</taxon>
        <taxon>Bacteroidota</taxon>
        <taxon>Flavobacteriia</taxon>
        <taxon>Flavobacteriales</taxon>
        <taxon>Flavobacteriaceae</taxon>
        <taxon>Aureibaculum</taxon>
    </lineage>
</organism>
<comment type="caution">
    <text evidence="1">The sequence shown here is derived from an EMBL/GenBank/DDBJ whole genome shotgun (WGS) entry which is preliminary data.</text>
</comment>
<reference evidence="1 2" key="1">
    <citation type="submission" date="2020-12" db="EMBL/GenBank/DDBJ databases">
        <title>Aureibaculum luteum sp. nov. and Aureibaculum flavum sp. nov., novel members of the family Flavobacteriaceae isolated from Antarctic intertidal sediments.</title>
        <authorList>
            <person name="He X."/>
            <person name="Zhang X."/>
        </authorList>
    </citation>
    <scope>NUCLEOTIDE SEQUENCE [LARGE SCALE GENOMIC DNA]</scope>
    <source>
        <strain evidence="1 2">A20</strain>
    </source>
</reference>